<proteinExistence type="inferred from homology"/>
<dbReference type="PROSITE" id="PS01032">
    <property type="entry name" value="PPM_1"/>
    <property type="match status" value="1"/>
</dbReference>
<keyword evidence="1" id="KW-0479">Metal-binding</keyword>
<feature type="compositionally biased region" description="Basic and acidic residues" evidence="5">
    <location>
        <begin position="250"/>
        <end position="262"/>
    </location>
</feature>
<comment type="similarity">
    <text evidence="4">Belongs to the PP2C family.</text>
</comment>
<evidence type="ECO:0000256" key="1">
    <source>
        <dbReference type="ARBA" id="ARBA00022723"/>
    </source>
</evidence>
<reference evidence="8" key="1">
    <citation type="submission" date="2025-08" db="UniProtKB">
        <authorList>
            <consortium name="RefSeq"/>
        </authorList>
    </citation>
    <scope>IDENTIFICATION</scope>
    <source>
        <strain evidence="8">Aabys</strain>
        <tissue evidence="8">Whole body</tissue>
    </source>
</reference>
<feature type="domain" description="PPM-type phosphatase" evidence="6">
    <location>
        <begin position="119"/>
        <end position="505"/>
    </location>
</feature>
<dbReference type="InterPro" id="IPR015655">
    <property type="entry name" value="PP2C"/>
</dbReference>
<dbReference type="PANTHER" id="PTHR47992">
    <property type="entry name" value="PROTEIN PHOSPHATASE"/>
    <property type="match status" value="1"/>
</dbReference>
<dbReference type="SUPFAM" id="SSF81606">
    <property type="entry name" value="PP2C-like"/>
    <property type="match status" value="1"/>
</dbReference>
<evidence type="ECO:0000313" key="7">
    <source>
        <dbReference type="Proteomes" id="UP001652621"/>
    </source>
</evidence>
<dbReference type="RefSeq" id="XP_058977157.1">
    <property type="nucleotide sequence ID" value="XM_059121174.1"/>
</dbReference>
<dbReference type="InterPro" id="IPR000222">
    <property type="entry name" value="PP2C_BS"/>
</dbReference>
<protein>
    <submittedName>
        <fullName evidence="8">Protein phosphatase 1L isoform X1</fullName>
    </submittedName>
</protein>
<dbReference type="PROSITE" id="PS51746">
    <property type="entry name" value="PPM_2"/>
    <property type="match status" value="1"/>
</dbReference>
<keyword evidence="2 4" id="KW-0378">Hydrolase</keyword>
<sequence length="574" mass="62961">MANCIRASQNVPLVFPKHESSQQVEKQSIQREKFRKTRTTAAVNSDDDGVGKILGQREIKRKLCKKKNNKLSKTVDTWSRGLLGRIQATLSGRQKSNRLKLLEASGQGDHQSWEAIRSQSSAYAILGRRPRMEDRFILEENINNNTGISFFAVFDGHGGEFAADFAKDILVKNIYNKVIETTKLLNAQKLEQKHLSAANAADVDKDYVEYDASPYLKRKASRNDGDNKENEPLVRRRDSLRKTTSVNDDCTARKTTGDKKDSSDVFTMQLNSLLRGVGNSKNSFFNNNNNKDSNLGGEDGMPPQQFDASCYVENGKINFGKLITDEVLAADHKLVEAAKKTTNIAGTTALIAIIHGSRLIVANVGDSRGVMCNARGVAIPLSFDHKPQQVRERKRIHDAGGFIAFRGVWRVAGILATSRALGDYPLKDKNLVIANPDILTFDLNDHKPTFLILASDGLWDTFTNEEACSYIKEHLHEPDFGAKSLALQSYNRGSVDNITVLVIIFKNGMYRIGSSSSSASATQQSNSAAASSSATAPAAGSQTINKHLNEPLAKSAASVIGNTNLNRSNSGRAK</sequence>
<organism evidence="7 8">
    <name type="scientific">Musca domestica</name>
    <name type="common">House fly</name>
    <dbReference type="NCBI Taxonomy" id="7370"/>
    <lineage>
        <taxon>Eukaryota</taxon>
        <taxon>Metazoa</taxon>
        <taxon>Ecdysozoa</taxon>
        <taxon>Arthropoda</taxon>
        <taxon>Hexapoda</taxon>
        <taxon>Insecta</taxon>
        <taxon>Pterygota</taxon>
        <taxon>Neoptera</taxon>
        <taxon>Endopterygota</taxon>
        <taxon>Diptera</taxon>
        <taxon>Brachycera</taxon>
        <taxon>Muscomorpha</taxon>
        <taxon>Muscoidea</taxon>
        <taxon>Muscidae</taxon>
        <taxon>Musca</taxon>
    </lineage>
</organism>
<dbReference type="Gene3D" id="3.60.40.10">
    <property type="entry name" value="PPM-type phosphatase domain"/>
    <property type="match status" value="1"/>
</dbReference>
<keyword evidence="7" id="KW-1185">Reference proteome</keyword>
<dbReference type="GeneID" id="101901430"/>
<keyword evidence="3 4" id="KW-0904">Protein phosphatase</keyword>
<dbReference type="CDD" id="cd00143">
    <property type="entry name" value="PP2Cc"/>
    <property type="match status" value="1"/>
</dbReference>
<name>A0ABM3UUF6_MUSDO</name>
<dbReference type="InterPro" id="IPR001932">
    <property type="entry name" value="PPM-type_phosphatase-like_dom"/>
</dbReference>
<feature type="region of interest" description="Disordered" evidence="5">
    <location>
        <begin position="218"/>
        <end position="262"/>
    </location>
</feature>
<evidence type="ECO:0000259" key="6">
    <source>
        <dbReference type="PROSITE" id="PS51746"/>
    </source>
</evidence>
<dbReference type="InterPro" id="IPR036457">
    <property type="entry name" value="PPM-type-like_dom_sf"/>
</dbReference>
<gene>
    <name evidence="8" type="primary">LOC101901430</name>
</gene>
<accession>A0ABM3UUF6</accession>
<dbReference type="Pfam" id="PF00481">
    <property type="entry name" value="PP2C"/>
    <property type="match status" value="2"/>
</dbReference>
<feature type="compositionally biased region" description="Basic and acidic residues" evidence="5">
    <location>
        <begin position="221"/>
        <end position="241"/>
    </location>
</feature>
<evidence type="ECO:0000256" key="5">
    <source>
        <dbReference type="SAM" id="MobiDB-lite"/>
    </source>
</evidence>
<evidence type="ECO:0000256" key="2">
    <source>
        <dbReference type="ARBA" id="ARBA00022801"/>
    </source>
</evidence>
<dbReference type="Proteomes" id="UP001652621">
    <property type="component" value="Unplaced"/>
</dbReference>
<dbReference type="SMART" id="SM00332">
    <property type="entry name" value="PP2Cc"/>
    <property type="match status" value="1"/>
</dbReference>
<evidence type="ECO:0000256" key="4">
    <source>
        <dbReference type="RuleBase" id="RU003465"/>
    </source>
</evidence>
<evidence type="ECO:0000313" key="8">
    <source>
        <dbReference type="RefSeq" id="XP_058977157.1"/>
    </source>
</evidence>
<evidence type="ECO:0000256" key="3">
    <source>
        <dbReference type="ARBA" id="ARBA00022912"/>
    </source>
</evidence>